<keyword evidence="2" id="KW-1185">Reference proteome</keyword>
<evidence type="ECO:0000313" key="2">
    <source>
        <dbReference type="Proteomes" id="UP000078541"/>
    </source>
</evidence>
<name>A0A151K0Q0_9HYME</name>
<reference evidence="1 2" key="1">
    <citation type="submission" date="2016-03" db="EMBL/GenBank/DDBJ databases">
        <title>Trachymyrmex septentrionalis WGS genome.</title>
        <authorList>
            <person name="Nygaard S."/>
            <person name="Hu H."/>
            <person name="Boomsma J."/>
            <person name="Zhang G."/>
        </authorList>
    </citation>
    <scope>NUCLEOTIDE SEQUENCE [LARGE SCALE GENOMIC DNA]</scope>
    <source>
        <strain evidence="1">Tsep2-gDNA-1</strain>
        <tissue evidence="1">Whole body</tissue>
    </source>
</reference>
<proteinExistence type="predicted"/>
<gene>
    <name evidence="1" type="ORF">ALC56_01313</name>
</gene>
<dbReference type="Proteomes" id="UP000078541">
    <property type="component" value="Unassembled WGS sequence"/>
</dbReference>
<dbReference type="EMBL" id="KQ981248">
    <property type="protein sequence ID" value="KYN44251.1"/>
    <property type="molecule type" value="Genomic_DNA"/>
</dbReference>
<organism evidence="1 2">
    <name type="scientific">Trachymyrmex septentrionalis</name>
    <dbReference type="NCBI Taxonomy" id="34720"/>
    <lineage>
        <taxon>Eukaryota</taxon>
        <taxon>Metazoa</taxon>
        <taxon>Ecdysozoa</taxon>
        <taxon>Arthropoda</taxon>
        <taxon>Hexapoda</taxon>
        <taxon>Insecta</taxon>
        <taxon>Pterygota</taxon>
        <taxon>Neoptera</taxon>
        <taxon>Endopterygota</taxon>
        <taxon>Hymenoptera</taxon>
        <taxon>Apocrita</taxon>
        <taxon>Aculeata</taxon>
        <taxon>Formicoidea</taxon>
        <taxon>Formicidae</taxon>
        <taxon>Myrmicinae</taxon>
        <taxon>Trachymyrmex</taxon>
    </lineage>
</organism>
<protein>
    <submittedName>
        <fullName evidence="1">Uncharacterized protein</fullName>
    </submittedName>
</protein>
<sequence>METQKILIYFSHQEAKSHQEDEEIFSRKMDYLIDALSKIAKVQSFEKDPALVRRLMANVYNATQNKSAYLRNRISTKNINGTPTHLDTELSSKLSSSEISDNSSSNGIGQENFHYRAMRNVYISKMKENIPSYACTSGGKMFNLSSKRFFQDRRSYFNFKTRT</sequence>
<dbReference type="AlphaFoldDB" id="A0A151K0Q0"/>
<accession>A0A151K0Q0</accession>
<evidence type="ECO:0000313" key="1">
    <source>
        <dbReference type="EMBL" id="KYN44251.1"/>
    </source>
</evidence>